<evidence type="ECO:0000313" key="2">
    <source>
        <dbReference type="EnsemblMetazoa" id="PPA00940.1"/>
    </source>
</evidence>
<dbReference type="GO" id="GO:0005886">
    <property type="term" value="C:plasma membrane"/>
    <property type="evidence" value="ECO:0000318"/>
    <property type="project" value="GO_Central"/>
</dbReference>
<name>A0A2A6BPK3_PRIPA</name>
<reference evidence="2" key="2">
    <citation type="submission" date="2022-06" db="UniProtKB">
        <authorList>
            <consortium name="EnsemblMetazoa"/>
        </authorList>
    </citation>
    <scope>IDENTIFICATION</scope>
    <source>
        <strain evidence="2">PS312</strain>
    </source>
</reference>
<dbReference type="OrthoDB" id="6360013at2759"/>
<dbReference type="AlphaFoldDB" id="A0A2A6BPK3"/>
<proteinExistence type="predicted"/>
<dbReference type="SUPFAM" id="SSF52058">
    <property type="entry name" value="L domain-like"/>
    <property type="match status" value="1"/>
</dbReference>
<keyword evidence="3" id="KW-1185">Reference proteome</keyword>
<evidence type="ECO:0000256" key="1">
    <source>
        <dbReference type="ARBA" id="ARBA00022729"/>
    </source>
</evidence>
<reference evidence="3" key="1">
    <citation type="journal article" date="2008" name="Nat. Genet.">
        <title>The Pristionchus pacificus genome provides a unique perspective on nematode lifestyle and parasitism.</title>
        <authorList>
            <person name="Dieterich C."/>
            <person name="Clifton S.W."/>
            <person name="Schuster L.N."/>
            <person name="Chinwalla A."/>
            <person name="Delehaunty K."/>
            <person name="Dinkelacker I."/>
            <person name="Fulton L."/>
            <person name="Fulton R."/>
            <person name="Godfrey J."/>
            <person name="Minx P."/>
            <person name="Mitreva M."/>
            <person name="Roeseler W."/>
            <person name="Tian H."/>
            <person name="Witte H."/>
            <person name="Yang S.P."/>
            <person name="Wilson R.K."/>
            <person name="Sommer R.J."/>
        </authorList>
    </citation>
    <scope>NUCLEOTIDE SEQUENCE [LARGE SCALE GENOMIC DNA]</scope>
    <source>
        <strain evidence="3">PS312</strain>
    </source>
</reference>
<dbReference type="PANTHER" id="PTHR24373:SF387">
    <property type="entry name" value="LEUCINE-RICH REPEATS AND IMMUNOGLOBULIN-LIKE DOMAINS PROTEIN SMA-10"/>
    <property type="match status" value="1"/>
</dbReference>
<organism evidence="2 3">
    <name type="scientific">Pristionchus pacificus</name>
    <name type="common">Parasitic nematode worm</name>
    <dbReference type="NCBI Taxonomy" id="54126"/>
    <lineage>
        <taxon>Eukaryota</taxon>
        <taxon>Metazoa</taxon>
        <taxon>Ecdysozoa</taxon>
        <taxon>Nematoda</taxon>
        <taxon>Chromadorea</taxon>
        <taxon>Rhabditida</taxon>
        <taxon>Rhabditina</taxon>
        <taxon>Diplogasteromorpha</taxon>
        <taxon>Diplogasteroidea</taxon>
        <taxon>Neodiplogasteridae</taxon>
        <taxon>Pristionchus</taxon>
    </lineage>
</organism>
<dbReference type="Proteomes" id="UP000005239">
    <property type="component" value="Unassembled WGS sequence"/>
</dbReference>
<dbReference type="Gene3D" id="3.80.10.10">
    <property type="entry name" value="Ribonuclease Inhibitor"/>
    <property type="match status" value="2"/>
</dbReference>
<dbReference type="EnsemblMetazoa" id="PPA00940.1">
    <property type="protein sequence ID" value="PPA00940.1"/>
    <property type="gene ID" value="WBGene00090494"/>
</dbReference>
<keyword evidence="1" id="KW-0732">Signal</keyword>
<sequence length="795" mass="87293">MSEPIPVLGILILAFLHLSIIHCLLTPVCPSQCICDSDQVECSCANSVHQHLQLDAFGSLVIDSLTIHSCQSVTLANGTFTGTTFRKRLNIQGINNLTIHPFAFRHLQQAPEIFLIDNCDIDSLHANAFSGLANLKHIWIKNSHISSIHSLAFAHLSNVNYLYMHRVSMGTLHAKAFGESIDYRGMYRVKHIFLRGEIKIDIAHSFLFADSSIEDIVFEDVEGKFSNLFLSDHEATNVAILESHLSITSKGKPAKQRQKCVNSGMQLLVTNSTMDNFETTNFDFERIDIRYSTLGRLRSGHGAHSPPCLPSGKRRMRRLSIDHSMVEAITEKAFASADWERVEINRTRINEIQQGAFEGSKISTLVFHKSTVALIGQRAFGQSIILAFQINDTQIGTIARNAFSNGQFDLIHLDSTSIQEVLRGAFSNLSTNRLLIYGSRLEMVAGDTFRDSTIPLLSIDSSIIGLDGRSLLSSFSPLRLSITRSSFECNLTDCEFNNLLLTPSRDELEWHFSSNTCSAPLSSVCKGSSATAYAGGALCKRKWRMLECTCEESASTPALEPDQSVLLMGDCPNLEISLPRNSSLSSLYLFRVHRLSLSSLPTALDTLHVYHSTAKIRPNALSYSSLRSFYLADSSLSLSSSSIHSSSISSLTLDRVHLLSLPRDALISSSISTLHIRDSRARRLAPLLISSRVTAISGTILADREALASAAGSALQLANNTVLCGCCSSSRSMRPTAAADAAAAHCLPLADSSRMCYNYFGEDVCEEEEAENSAAAASKSSLFVILLSFIVIRYW</sequence>
<dbReference type="InterPro" id="IPR050328">
    <property type="entry name" value="Dev_Immune_Receptor"/>
</dbReference>
<dbReference type="InterPro" id="IPR001611">
    <property type="entry name" value="Leu-rich_rpt"/>
</dbReference>
<dbReference type="InterPro" id="IPR032675">
    <property type="entry name" value="LRR_dom_sf"/>
</dbReference>
<dbReference type="Pfam" id="PF13306">
    <property type="entry name" value="LRR_5"/>
    <property type="match status" value="2"/>
</dbReference>
<gene>
    <name evidence="2" type="primary">WBGene00090494</name>
</gene>
<dbReference type="PANTHER" id="PTHR24373">
    <property type="entry name" value="SLIT RELATED LEUCINE-RICH REPEAT NEURONAL PROTEIN"/>
    <property type="match status" value="1"/>
</dbReference>
<accession>A0A2A6BPK3</accession>
<protein>
    <submittedName>
        <fullName evidence="2">Lron-13</fullName>
    </submittedName>
</protein>
<dbReference type="InterPro" id="IPR026906">
    <property type="entry name" value="LRR_5"/>
</dbReference>
<evidence type="ECO:0000313" key="3">
    <source>
        <dbReference type="Proteomes" id="UP000005239"/>
    </source>
</evidence>
<accession>A0A8R1Y6Z9</accession>
<dbReference type="GO" id="GO:0038023">
    <property type="term" value="F:signaling receptor activity"/>
    <property type="evidence" value="ECO:0000318"/>
    <property type="project" value="GO_Central"/>
</dbReference>
<dbReference type="Pfam" id="PF13855">
    <property type="entry name" value="LRR_8"/>
    <property type="match status" value="1"/>
</dbReference>